<dbReference type="CDD" id="cd00009">
    <property type="entry name" value="AAA"/>
    <property type="match status" value="1"/>
</dbReference>
<dbReference type="InterPro" id="IPR027417">
    <property type="entry name" value="P-loop_NTPase"/>
</dbReference>
<keyword evidence="5" id="KW-1185">Reference proteome</keyword>
<dbReference type="InterPro" id="IPR045427">
    <property type="entry name" value="MoxR"/>
</dbReference>
<feature type="domain" description="ATPase RavA-like AAA lid" evidence="2">
    <location>
        <begin position="223"/>
        <end position="293"/>
    </location>
</feature>
<sequence length="526" mass="60720">MDITERIKKIIEAISYQVYEKETIFRLAMLALLGEESIFLLGKPGIAKSLISRRMKFAIKNGTNFEYLMSKFSTPEEIYGPIDLRLLKEGKYVRVVDGYLPAANIGFLDEIWKAGPSIQNTLLTIINEKIFRNGGTDVKVPLKLLISASNELPAEGEGLEALFDRFIIRYIAEGLHDKKNFEDLLDGESSLDVDVDPTLQISVAELEAWKRQSKEVGLSRKCLDFIHYFRKKMNLETHGEAYISDRRWKKIAGLMKTSAFYNGRKEADIPDLFVIPHCIWDNEEQEASYKNIFYRAFLEQFGLEFRNEKNNLLNDLDSLNAQISQIEAQYLRLTPYTDIFRGHLNGVYYLVDFKDGGENYKFCFISAQDWNRVKALPSEEFEVDLHFGPTQNKYLGSQKFRIRANKADQILLINENKRYQIQSDNPGEYNNQMSSLTQKVEELEQQVKEVSKKMLKEYKKYTNMNCVFFEDIYNEKIGEAFDSVPKGKQTPQIEQNTQMDQAPAMSRANSELEAAPAPGFDDDFIF</sequence>
<dbReference type="PANTHER" id="PTHR32204">
    <property type="entry name" value="ATPASE RAVA"/>
    <property type="match status" value="1"/>
</dbReference>
<dbReference type="RefSeq" id="WP_100254594.1">
    <property type="nucleotide sequence ID" value="NZ_CP024870.1"/>
</dbReference>
<dbReference type="AlphaFoldDB" id="A0A2K8KPI6"/>
<dbReference type="SUPFAM" id="SSF52540">
    <property type="entry name" value="P-loop containing nucleoside triphosphate hydrolases"/>
    <property type="match status" value="1"/>
</dbReference>
<dbReference type="Pfam" id="PF20030">
    <property type="entry name" value="bpMoxR"/>
    <property type="match status" value="1"/>
</dbReference>
<proteinExistence type="predicted"/>
<dbReference type="Proteomes" id="UP000231179">
    <property type="component" value="Chromosome"/>
</dbReference>
<feature type="coiled-coil region" evidence="1">
    <location>
        <begin position="433"/>
        <end position="460"/>
    </location>
</feature>
<keyword evidence="1" id="KW-0175">Coiled coil</keyword>
<protein>
    <submittedName>
        <fullName evidence="4">MoxR-like ATPase</fullName>
    </submittedName>
</protein>
<evidence type="ECO:0000259" key="3">
    <source>
        <dbReference type="Pfam" id="PF20030"/>
    </source>
</evidence>
<reference evidence="4 5" key="1">
    <citation type="submission" date="2017-11" db="EMBL/GenBank/DDBJ databases">
        <title>Complete genome sequence of Spiroplasma clarkii CN-5 (DSM 19994).</title>
        <authorList>
            <person name="Tsai Y.-M."/>
            <person name="Chang A."/>
            <person name="Lo W.-S."/>
            <person name="Kuo C.-H."/>
        </authorList>
    </citation>
    <scope>NUCLEOTIDE SEQUENCE [LARGE SCALE GENOMIC DNA]</scope>
    <source>
        <strain evidence="4 5">CN-5</strain>
    </source>
</reference>
<organism evidence="4 5">
    <name type="scientific">Spiroplasma clarkii</name>
    <dbReference type="NCBI Taxonomy" id="2139"/>
    <lineage>
        <taxon>Bacteria</taxon>
        <taxon>Bacillati</taxon>
        <taxon>Mycoplasmatota</taxon>
        <taxon>Mollicutes</taxon>
        <taxon>Entomoplasmatales</taxon>
        <taxon>Spiroplasmataceae</taxon>
        <taxon>Spiroplasma</taxon>
    </lineage>
</organism>
<feature type="domain" description="MoxR" evidence="3">
    <location>
        <begin position="6"/>
        <end position="194"/>
    </location>
</feature>
<dbReference type="EMBL" id="CP024870">
    <property type="protein sequence ID" value="ATX71056.1"/>
    <property type="molecule type" value="Genomic_DNA"/>
</dbReference>
<dbReference type="Gene3D" id="3.40.50.300">
    <property type="entry name" value="P-loop containing nucleotide triphosphate hydrolases"/>
    <property type="match status" value="1"/>
</dbReference>
<evidence type="ECO:0000256" key="1">
    <source>
        <dbReference type="SAM" id="Coils"/>
    </source>
</evidence>
<dbReference type="InterPro" id="IPR041538">
    <property type="entry name" value="RavA-like_AAA_lid"/>
</dbReference>
<name>A0A2K8KPI6_9MOLU</name>
<evidence type="ECO:0000313" key="5">
    <source>
        <dbReference type="Proteomes" id="UP000231179"/>
    </source>
</evidence>
<dbReference type="InterPro" id="IPR050513">
    <property type="entry name" value="RavA_ATPases"/>
</dbReference>
<gene>
    <name evidence="4" type="primary">moxR</name>
    <name evidence="4" type="ORF">SCLAR_v1c07390</name>
</gene>
<evidence type="ECO:0000313" key="4">
    <source>
        <dbReference type="EMBL" id="ATX71056.1"/>
    </source>
</evidence>
<accession>A0A2K8KPI6</accession>
<dbReference type="Pfam" id="PF17868">
    <property type="entry name" value="AAA_lid_8"/>
    <property type="match status" value="1"/>
</dbReference>
<evidence type="ECO:0000259" key="2">
    <source>
        <dbReference type="Pfam" id="PF17868"/>
    </source>
</evidence>
<dbReference type="PANTHER" id="PTHR32204:SF0">
    <property type="entry name" value="ATPASE RAVA"/>
    <property type="match status" value="1"/>
</dbReference>